<sequence length="61" mass="7247">MDMTELEKRDMLIELLSTLYRIKADNKEENKTLDYEITVTEQRLTAMGYNDFSKLKLEKAD</sequence>
<dbReference type="Proteomes" id="UP000050833">
    <property type="component" value="Unassembled WGS sequence"/>
</dbReference>
<evidence type="ECO:0000313" key="2">
    <source>
        <dbReference type="Proteomes" id="UP000050833"/>
    </source>
</evidence>
<reference evidence="1 2" key="1">
    <citation type="submission" date="2015-10" db="EMBL/GenBank/DDBJ databases">
        <title>Butyribacter intestini gen. nov., sp. nov., a butyric acid-producing bacterium of the family Lachnospiraceae isolated from the human faeces.</title>
        <authorList>
            <person name="Zou Y."/>
            <person name="Xue W."/>
            <person name="Luo G."/>
            <person name="Lv M."/>
        </authorList>
    </citation>
    <scope>NUCLEOTIDE SEQUENCE [LARGE SCALE GENOMIC DNA]</scope>
    <source>
        <strain evidence="1 2">TF01-11</strain>
    </source>
</reference>
<organism evidence="1 2">
    <name type="scientific">Butyribacter intestini</name>
    <dbReference type="NCBI Taxonomy" id="1703332"/>
    <lineage>
        <taxon>Bacteria</taxon>
        <taxon>Bacillati</taxon>
        <taxon>Bacillota</taxon>
        <taxon>Clostridia</taxon>
        <taxon>Lachnospirales</taxon>
        <taxon>Lachnospiraceae</taxon>
        <taxon>Butyribacter</taxon>
    </lineage>
</organism>
<comment type="caution">
    <text evidence="1">The sequence shown here is derived from an EMBL/GenBank/DDBJ whole genome shotgun (WGS) entry which is preliminary data.</text>
</comment>
<name>A0AAW3JVF7_9FIRM</name>
<dbReference type="AlphaFoldDB" id="A0AAW3JVF7"/>
<dbReference type="EMBL" id="LLKB01000001">
    <property type="protein sequence ID" value="KQC86013.1"/>
    <property type="molecule type" value="Genomic_DNA"/>
</dbReference>
<gene>
    <name evidence="1" type="ORF">APZ18_02125</name>
</gene>
<accession>A0AAW3JVF7</accession>
<protein>
    <submittedName>
        <fullName evidence="1">Uncharacterized protein</fullName>
    </submittedName>
</protein>
<evidence type="ECO:0000313" key="1">
    <source>
        <dbReference type="EMBL" id="KQC86013.1"/>
    </source>
</evidence>
<keyword evidence="2" id="KW-1185">Reference proteome</keyword>
<proteinExistence type="predicted"/>